<sequence>MTMQENSLKDPCGGCFVSNAGERRSNSMSQAKWNWGFHEPDPGLVASSLSKADSSNDDIDGRESDRPTTNGPIPMLRTRPNKVRSPTERILESLTRVPTYSANCDLAREFAASMSMQPFPVTKTSPFLSKKDIRRLCPAPSLSTVRAKFALHRWPTGNRSLFPISIHFFNTCS</sequence>
<feature type="region of interest" description="Disordered" evidence="1">
    <location>
        <begin position="1"/>
        <end position="85"/>
    </location>
</feature>
<dbReference type="InParanoid" id="A0A0C3NZW6"/>
<name>A0A0C3NZW6_PISTI</name>
<evidence type="ECO:0000313" key="2">
    <source>
        <dbReference type="EMBL" id="KIO06385.1"/>
    </source>
</evidence>
<reference evidence="3" key="2">
    <citation type="submission" date="2015-01" db="EMBL/GenBank/DDBJ databases">
        <title>Evolutionary Origins and Diversification of the Mycorrhizal Mutualists.</title>
        <authorList>
            <consortium name="DOE Joint Genome Institute"/>
            <consortium name="Mycorrhizal Genomics Consortium"/>
            <person name="Kohler A."/>
            <person name="Kuo A."/>
            <person name="Nagy L.G."/>
            <person name="Floudas D."/>
            <person name="Copeland A."/>
            <person name="Barry K.W."/>
            <person name="Cichocki N."/>
            <person name="Veneault-Fourrey C."/>
            <person name="LaButti K."/>
            <person name="Lindquist E.A."/>
            <person name="Lipzen A."/>
            <person name="Lundell T."/>
            <person name="Morin E."/>
            <person name="Murat C."/>
            <person name="Riley R."/>
            <person name="Ohm R."/>
            <person name="Sun H."/>
            <person name="Tunlid A."/>
            <person name="Henrissat B."/>
            <person name="Grigoriev I.V."/>
            <person name="Hibbett D.S."/>
            <person name="Martin F."/>
        </authorList>
    </citation>
    <scope>NUCLEOTIDE SEQUENCE [LARGE SCALE GENOMIC DNA]</scope>
    <source>
        <strain evidence="3">Marx 270</strain>
    </source>
</reference>
<proteinExistence type="predicted"/>
<protein>
    <submittedName>
        <fullName evidence="2">Uncharacterized protein</fullName>
    </submittedName>
</protein>
<dbReference type="Proteomes" id="UP000054217">
    <property type="component" value="Unassembled WGS sequence"/>
</dbReference>
<keyword evidence="3" id="KW-1185">Reference proteome</keyword>
<dbReference type="AlphaFoldDB" id="A0A0C3NZW6"/>
<gene>
    <name evidence="2" type="ORF">M404DRAFT_480762</name>
</gene>
<organism evidence="2 3">
    <name type="scientific">Pisolithus tinctorius Marx 270</name>
    <dbReference type="NCBI Taxonomy" id="870435"/>
    <lineage>
        <taxon>Eukaryota</taxon>
        <taxon>Fungi</taxon>
        <taxon>Dikarya</taxon>
        <taxon>Basidiomycota</taxon>
        <taxon>Agaricomycotina</taxon>
        <taxon>Agaricomycetes</taxon>
        <taxon>Agaricomycetidae</taxon>
        <taxon>Boletales</taxon>
        <taxon>Sclerodermatineae</taxon>
        <taxon>Pisolithaceae</taxon>
        <taxon>Pisolithus</taxon>
    </lineage>
</organism>
<reference evidence="2 3" key="1">
    <citation type="submission" date="2014-04" db="EMBL/GenBank/DDBJ databases">
        <authorList>
            <consortium name="DOE Joint Genome Institute"/>
            <person name="Kuo A."/>
            <person name="Kohler A."/>
            <person name="Costa M.D."/>
            <person name="Nagy L.G."/>
            <person name="Floudas D."/>
            <person name="Copeland A."/>
            <person name="Barry K.W."/>
            <person name="Cichocki N."/>
            <person name="Veneault-Fourrey C."/>
            <person name="LaButti K."/>
            <person name="Lindquist E.A."/>
            <person name="Lipzen A."/>
            <person name="Lundell T."/>
            <person name="Morin E."/>
            <person name="Murat C."/>
            <person name="Sun H."/>
            <person name="Tunlid A."/>
            <person name="Henrissat B."/>
            <person name="Grigoriev I.V."/>
            <person name="Hibbett D.S."/>
            <person name="Martin F."/>
            <person name="Nordberg H.P."/>
            <person name="Cantor M.N."/>
            <person name="Hua S.X."/>
        </authorList>
    </citation>
    <scope>NUCLEOTIDE SEQUENCE [LARGE SCALE GENOMIC DNA]</scope>
    <source>
        <strain evidence="2 3">Marx 270</strain>
    </source>
</reference>
<dbReference type="HOGENOM" id="CLU_1548242_0_0_1"/>
<dbReference type="EMBL" id="KN831963">
    <property type="protein sequence ID" value="KIO06385.1"/>
    <property type="molecule type" value="Genomic_DNA"/>
</dbReference>
<evidence type="ECO:0000313" key="3">
    <source>
        <dbReference type="Proteomes" id="UP000054217"/>
    </source>
</evidence>
<accession>A0A0C3NZW6</accession>
<evidence type="ECO:0000256" key="1">
    <source>
        <dbReference type="SAM" id="MobiDB-lite"/>
    </source>
</evidence>